<dbReference type="InterPro" id="IPR013785">
    <property type="entry name" value="Aldolase_TIM"/>
</dbReference>
<keyword evidence="3" id="KW-0104">Cadmium</keyword>
<organism evidence="5 6">
    <name type="scientific">Cystobacter ferrugineus</name>
    <dbReference type="NCBI Taxonomy" id="83449"/>
    <lineage>
        <taxon>Bacteria</taxon>
        <taxon>Pseudomonadati</taxon>
        <taxon>Myxococcota</taxon>
        <taxon>Myxococcia</taxon>
        <taxon>Myxococcales</taxon>
        <taxon>Cystobacterineae</taxon>
        <taxon>Archangiaceae</taxon>
        <taxon>Cystobacter</taxon>
    </lineage>
</organism>
<protein>
    <recommendedName>
        <fullName evidence="4">Phospho-2-dehydro-3-deoxyheptonate aldolase</fullName>
        <ecNumber evidence="4">2.5.1.54</ecNumber>
    </recommendedName>
</protein>
<keyword evidence="4" id="KW-0028">Amino-acid biosynthesis</keyword>
<comment type="cofactor">
    <cofactor evidence="3">
        <name>Mn(2+)</name>
        <dbReference type="ChEBI" id="CHEBI:29035"/>
    </cofactor>
    <cofactor evidence="3">
        <name>Co(2+)</name>
        <dbReference type="ChEBI" id="CHEBI:48828"/>
    </cofactor>
    <cofactor evidence="3">
        <name>Cd(2+)</name>
        <dbReference type="ChEBI" id="CHEBI:48775"/>
    </cofactor>
    <text evidence="3">Binds 1 divalent cation per subunit. The enzyme is active with manganese, cobalt or cadmium ions.</text>
</comment>
<comment type="pathway">
    <text evidence="4">Metabolic intermediate biosynthesis; chorismate biosynthesis; chorismate from D-erythrose 4-phosphate and phosphoenolpyruvate: step 1/7.</text>
</comment>
<feature type="binding site" evidence="3">
    <location>
        <position position="292"/>
    </location>
    <ligand>
        <name>phosphoenolpyruvate</name>
        <dbReference type="ChEBI" id="CHEBI:58702"/>
    </ligand>
</feature>
<sequence>MSIWSPISWKTKPITQDVRYEDPKEVEDVVAALGRLPPLVTSWEVERLRELLAEAQQGRRFLLQGGDCAESLSDCRSDIITNRQKIILQMSLVLIHGGHRPVIRVGRIAGQYAKPRSKPTEVRGGVELPSYFGDLVNRPEFTPEARRADPKLLLACYHHAAMTLNFVRSLSDGGFADVHHPEYWDLSFFRQAAVPGELREEYEQTTRKLSEALRFMEALGERTVADLSRVDFYTSHEGLNLHYESAQTRQVPWREGWYDLTTHLPWIGERTRALDGAHVEFFRGIRNPVGVKLGPSVSPEDAVRLAEALNPDNEPGKLVLITRMGAQKVADALPPVVEAMRRAGRLVLWVCDPMHGNTVSTSSGIKTRNFQEVLREVEQSFDVHEKLGSYLGGVHFELTGEDVTECVGGAVGITEQDLERNYATLCDPRLNYRQALEMSFHIARRMSRLPRAPRP</sequence>
<feature type="binding site" evidence="3">
    <location>
        <position position="68"/>
    </location>
    <ligand>
        <name>Mn(2+)</name>
        <dbReference type="ChEBI" id="CHEBI:29035"/>
    </ligand>
</feature>
<feature type="binding site" evidence="3">
    <location>
        <position position="355"/>
    </location>
    <ligand>
        <name>Mn(2+)</name>
        <dbReference type="ChEBI" id="CHEBI:29035"/>
    </ligand>
</feature>
<dbReference type="GO" id="GO:0003849">
    <property type="term" value="F:3-deoxy-7-phosphoheptulonate synthase activity"/>
    <property type="evidence" value="ECO:0007669"/>
    <property type="project" value="UniProtKB-EC"/>
</dbReference>
<dbReference type="GO" id="GO:0009073">
    <property type="term" value="P:aromatic amino acid family biosynthetic process"/>
    <property type="evidence" value="ECO:0007669"/>
    <property type="project" value="UniProtKB-KW"/>
</dbReference>
<evidence type="ECO:0000256" key="4">
    <source>
        <dbReference type="RuleBase" id="RU363071"/>
    </source>
</evidence>
<gene>
    <name evidence="5" type="ORF">BON30_21975</name>
</gene>
<keyword evidence="6" id="KW-1185">Reference proteome</keyword>
<reference evidence="5 6" key="2">
    <citation type="submission" date="2016-12" db="EMBL/GenBank/DDBJ databases">
        <title>Draft Genome Sequence of Cystobacter ferrugineus Strain Cbfe23.</title>
        <authorList>
            <person name="Akbar S."/>
            <person name="Dowd S.E."/>
            <person name="Stevens D.C."/>
        </authorList>
    </citation>
    <scope>NUCLEOTIDE SEQUENCE [LARGE SCALE GENOMIC DNA]</scope>
    <source>
        <strain evidence="5 6">Cbfe23</strain>
    </source>
</reference>
<feature type="binding site" evidence="3">
    <location>
        <position position="397"/>
    </location>
    <ligand>
        <name>Mn(2+)</name>
        <dbReference type="ChEBI" id="CHEBI:29035"/>
    </ligand>
</feature>
<dbReference type="PANTHER" id="PTHR21337">
    <property type="entry name" value="PHOSPHO-2-DEHYDRO-3-DEOXYHEPTONATE ALDOLASE 1, 2"/>
    <property type="match status" value="1"/>
</dbReference>
<dbReference type="NCBIfam" id="TIGR01358">
    <property type="entry name" value="DAHP_synth_II"/>
    <property type="match status" value="1"/>
</dbReference>
<comment type="similarity">
    <text evidence="1 4">Belongs to the class-II DAHP synthase family.</text>
</comment>
<dbReference type="GO" id="GO:0008652">
    <property type="term" value="P:amino acid biosynthetic process"/>
    <property type="evidence" value="ECO:0007669"/>
    <property type="project" value="UniProtKB-KW"/>
</dbReference>
<dbReference type="EMBL" id="MPIN01000005">
    <property type="protein sequence ID" value="OJH38889.1"/>
    <property type="molecule type" value="Genomic_DNA"/>
</dbReference>
<dbReference type="EC" id="2.5.1.54" evidence="4"/>
<feature type="binding site" evidence="3">
    <location>
        <position position="323"/>
    </location>
    <ligand>
        <name>phosphoenolpyruvate</name>
        <dbReference type="ChEBI" id="CHEBI:58702"/>
    </ligand>
</feature>
<accession>A0A1L9B9F8</accession>
<keyword evidence="3" id="KW-0170">Cobalt</keyword>
<keyword evidence="3" id="KW-0464">Manganese</keyword>
<evidence type="ECO:0000313" key="6">
    <source>
        <dbReference type="Proteomes" id="UP000182229"/>
    </source>
</evidence>
<name>A0A1L9B9F8_9BACT</name>
<dbReference type="PANTHER" id="PTHR21337:SF0">
    <property type="entry name" value="PHOSPHO-2-DEHYDRO-3-DEOXYHEPTONATE ALDOLASE"/>
    <property type="match status" value="1"/>
</dbReference>
<dbReference type="Proteomes" id="UP000182229">
    <property type="component" value="Unassembled WGS sequence"/>
</dbReference>
<dbReference type="STRING" id="83449.BON30_21975"/>
<evidence type="ECO:0000256" key="1">
    <source>
        <dbReference type="ARBA" id="ARBA00008911"/>
    </source>
</evidence>
<feature type="binding site" evidence="3">
    <location>
        <begin position="269"/>
        <end position="270"/>
    </location>
    <ligand>
        <name>phosphoenolpyruvate</name>
        <dbReference type="ChEBI" id="CHEBI:58702"/>
    </ligand>
</feature>
<comment type="caution">
    <text evidence="5">The sequence shown here is derived from an EMBL/GenBank/DDBJ whole genome shotgun (WGS) entry which is preliminary data.</text>
</comment>
<dbReference type="InterPro" id="IPR002480">
    <property type="entry name" value="DAHP_synth_2"/>
</dbReference>
<feature type="binding site" evidence="3">
    <location>
        <position position="427"/>
    </location>
    <ligand>
        <name>Mn(2+)</name>
        <dbReference type="ChEBI" id="CHEBI:29035"/>
    </ligand>
</feature>
<dbReference type="Gene3D" id="3.20.20.70">
    <property type="entry name" value="Aldolase class I"/>
    <property type="match status" value="2"/>
</dbReference>
<dbReference type="SUPFAM" id="SSF51569">
    <property type="entry name" value="Aldolase"/>
    <property type="match status" value="1"/>
</dbReference>
<dbReference type="AlphaFoldDB" id="A0A1L9B9F8"/>
<reference evidence="6" key="1">
    <citation type="submission" date="2016-11" db="EMBL/GenBank/DDBJ databases">
        <authorList>
            <person name="Shukria A."/>
            <person name="Stevens D.C."/>
        </authorList>
    </citation>
    <scope>NUCLEOTIDE SEQUENCE [LARGE SCALE GENOMIC DNA]</scope>
    <source>
        <strain evidence="6">Cbfe23</strain>
    </source>
</reference>
<proteinExistence type="inferred from homology"/>
<evidence type="ECO:0000256" key="2">
    <source>
        <dbReference type="ARBA" id="ARBA00022679"/>
    </source>
</evidence>
<comment type="catalytic activity">
    <reaction evidence="4">
        <text>D-erythrose 4-phosphate + phosphoenolpyruvate + H2O = 7-phospho-2-dehydro-3-deoxy-D-arabino-heptonate + phosphate</text>
        <dbReference type="Rhea" id="RHEA:14717"/>
        <dbReference type="ChEBI" id="CHEBI:15377"/>
        <dbReference type="ChEBI" id="CHEBI:16897"/>
        <dbReference type="ChEBI" id="CHEBI:43474"/>
        <dbReference type="ChEBI" id="CHEBI:58394"/>
        <dbReference type="ChEBI" id="CHEBI:58702"/>
        <dbReference type="EC" id="2.5.1.54"/>
    </reaction>
</comment>
<dbReference type="Pfam" id="PF01474">
    <property type="entry name" value="DAHP_synth_2"/>
    <property type="match status" value="1"/>
</dbReference>
<dbReference type="RefSeq" id="WP_071900325.1">
    <property type="nucleotide sequence ID" value="NZ_MPIN01000005.1"/>
</dbReference>
<keyword evidence="4" id="KW-0057">Aromatic amino acid biosynthesis</keyword>
<evidence type="ECO:0000313" key="5">
    <source>
        <dbReference type="EMBL" id="OJH38889.1"/>
    </source>
</evidence>
<dbReference type="OrthoDB" id="9766852at2"/>
<feature type="binding site" evidence="3">
    <location>
        <position position="107"/>
    </location>
    <ligand>
        <name>phosphoenolpyruvate</name>
        <dbReference type="ChEBI" id="CHEBI:58702"/>
    </ligand>
</feature>
<evidence type="ECO:0000256" key="3">
    <source>
        <dbReference type="PIRSR" id="PIRSR602480-1"/>
    </source>
</evidence>
<keyword evidence="2 4" id="KW-0808">Transferase</keyword>